<protein>
    <submittedName>
        <fullName evidence="1">DUF3460 family protein</fullName>
    </submittedName>
</protein>
<dbReference type="Pfam" id="PF11943">
    <property type="entry name" value="DUF3460"/>
    <property type="match status" value="1"/>
</dbReference>
<keyword evidence="2" id="KW-1185">Reference proteome</keyword>
<dbReference type="AlphaFoldDB" id="A0A6L6QFG4"/>
<evidence type="ECO:0000313" key="1">
    <source>
        <dbReference type="EMBL" id="MTW11228.1"/>
    </source>
</evidence>
<proteinExistence type="predicted"/>
<dbReference type="EMBL" id="WNKX01000007">
    <property type="protein sequence ID" value="MTW11228.1"/>
    <property type="molecule type" value="Genomic_DNA"/>
</dbReference>
<dbReference type="OrthoDB" id="5296692at2"/>
<reference evidence="1 2" key="1">
    <citation type="submission" date="2019-11" db="EMBL/GenBank/DDBJ databases">
        <title>Type strains purchased from KCTC, JCM and DSMZ.</title>
        <authorList>
            <person name="Lu H."/>
        </authorList>
    </citation>
    <scope>NUCLEOTIDE SEQUENCE [LARGE SCALE GENOMIC DNA]</scope>
    <source>
        <strain evidence="1 2">JCM 31587</strain>
    </source>
</reference>
<dbReference type="RefSeq" id="WP_155454186.1">
    <property type="nucleotide sequence ID" value="NZ_WNKX01000007.1"/>
</dbReference>
<comment type="caution">
    <text evidence="1">The sequence shown here is derived from an EMBL/GenBank/DDBJ whole genome shotgun (WGS) entry which is preliminary data.</text>
</comment>
<name>A0A6L6QFG4_9BURK</name>
<evidence type="ECO:0000313" key="2">
    <source>
        <dbReference type="Proteomes" id="UP000472320"/>
    </source>
</evidence>
<accession>A0A6L6QFG4</accession>
<dbReference type="InterPro" id="IPR021853">
    <property type="entry name" value="DUF3460"/>
</dbReference>
<gene>
    <name evidence="1" type="ORF">GM658_11555</name>
</gene>
<dbReference type="Proteomes" id="UP000472320">
    <property type="component" value="Unassembled WGS sequence"/>
</dbReference>
<sequence length="69" mass="7979">MKFLKQNHKYESDHSLFIKELKAKNPQIEAGQQAGRSILWDKPSTSLDDQARNKASTVKQQAYVYQNKV</sequence>
<organism evidence="1 2">
    <name type="scientific">Massilia eburnea</name>
    <dbReference type="NCBI Taxonomy" id="1776165"/>
    <lineage>
        <taxon>Bacteria</taxon>
        <taxon>Pseudomonadati</taxon>
        <taxon>Pseudomonadota</taxon>
        <taxon>Betaproteobacteria</taxon>
        <taxon>Burkholderiales</taxon>
        <taxon>Oxalobacteraceae</taxon>
        <taxon>Telluria group</taxon>
        <taxon>Massilia</taxon>
    </lineage>
</organism>